<organism evidence="1 2">
    <name type="scientific">Phialemonium thermophilum</name>
    <dbReference type="NCBI Taxonomy" id="223376"/>
    <lineage>
        <taxon>Eukaryota</taxon>
        <taxon>Fungi</taxon>
        <taxon>Dikarya</taxon>
        <taxon>Ascomycota</taxon>
        <taxon>Pezizomycotina</taxon>
        <taxon>Sordariomycetes</taxon>
        <taxon>Sordariomycetidae</taxon>
        <taxon>Cephalothecales</taxon>
        <taxon>Cephalothecaceae</taxon>
        <taxon>Phialemonium</taxon>
    </lineage>
</organism>
<comment type="caution">
    <text evidence="1">The sequence shown here is derived from an EMBL/GenBank/DDBJ whole genome shotgun (WGS) entry which is preliminary data.</text>
</comment>
<proteinExistence type="predicted"/>
<evidence type="ECO:0000313" key="2">
    <source>
        <dbReference type="Proteomes" id="UP001586593"/>
    </source>
</evidence>
<gene>
    <name evidence="1" type="ORF">VTK73DRAFT_8703</name>
</gene>
<keyword evidence="2" id="KW-1185">Reference proteome</keyword>
<dbReference type="EMBL" id="JAZHXJ010000655">
    <property type="protein sequence ID" value="KAL1854790.1"/>
    <property type="molecule type" value="Genomic_DNA"/>
</dbReference>
<dbReference type="Proteomes" id="UP001586593">
    <property type="component" value="Unassembled WGS sequence"/>
</dbReference>
<reference evidence="1 2" key="1">
    <citation type="journal article" date="2024" name="Commun. Biol.">
        <title>Comparative genomic analysis of thermophilic fungi reveals convergent evolutionary adaptations and gene losses.</title>
        <authorList>
            <person name="Steindorff A.S."/>
            <person name="Aguilar-Pontes M.V."/>
            <person name="Robinson A.J."/>
            <person name="Andreopoulos B."/>
            <person name="LaButti K."/>
            <person name="Kuo A."/>
            <person name="Mondo S."/>
            <person name="Riley R."/>
            <person name="Otillar R."/>
            <person name="Haridas S."/>
            <person name="Lipzen A."/>
            <person name="Grimwood J."/>
            <person name="Schmutz J."/>
            <person name="Clum A."/>
            <person name="Reid I.D."/>
            <person name="Moisan M.C."/>
            <person name="Butler G."/>
            <person name="Nguyen T.T.M."/>
            <person name="Dewar K."/>
            <person name="Conant G."/>
            <person name="Drula E."/>
            <person name="Henrissat B."/>
            <person name="Hansel C."/>
            <person name="Singer S."/>
            <person name="Hutchinson M.I."/>
            <person name="de Vries R.P."/>
            <person name="Natvig D.O."/>
            <person name="Powell A.J."/>
            <person name="Tsang A."/>
            <person name="Grigoriev I.V."/>
        </authorList>
    </citation>
    <scope>NUCLEOTIDE SEQUENCE [LARGE SCALE GENOMIC DNA]</scope>
    <source>
        <strain evidence="1 2">ATCC 24622</strain>
    </source>
</reference>
<accession>A0ABR3W751</accession>
<name>A0ABR3W751_9PEZI</name>
<evidence type="ECO:0000313" key="1">
    <source>
        <dbReference type="EMBL" id="KAL1854790.1"/>
    </source>
</evidence>
<protein>
    <submittedName>
        <fullName evidence="1">Uncharacterized protein</fullName>
    </submittedName>
</protein>
<sequence>MLQGLSQQTTNNGVPPVYVRYLVHLDGPEAEGGVGAIAQAYPYLGGFHSLNPAQQLRQVDLTTLPTHSRQRRHDQKQTSITFCKLPFTSCR</sequence>